<reference evidence="3" key="1">
    <citation type="journal article" date="2013" name="Science">
        <title>The Amborella genome and the evolution of flowering plants.</title>
        <authorList>
            <consortium name="Amborella Genome Project"/>
        </authorList>
    </citation>
    <scope>NUCLEOTIDE SEQUENCE [LARGE SCALE GENOMIC DNA]</scope>
</reference>
<dbReference type="GO" id="GO:0005886">
    <property type="term" value="C:plasma membrane"/>
    <property type="evidence" value="ECO:0000318"/>
    <property type="project" value="GO_Central"/>
</dbReference>
<dbReference type="InterPro" id="IPR039391">
    <property type="entry name" value="Phytocyanin-like"/>
</dbReference>
<dbReference type="InterPro" id="IPR008972">
    <property type="entry name" value="Cupredoxin"/>
</dbReference>
<dbReference type="InterPro" id="IPR003245">
    <property type="entry name" value="Phytocyanin_dom"/>
</dbReference>
<dbReference type="Gramene" id="ERN13748">
    <property type="protein sequence ID" value="ERN13748"/>
    <property type="gene ID" value="AMTR_s00049p00182830"/>
</dbReference>
<dbReference type="OMA" id="GIETLMM"/>
<organism evidence="2 3">
    <name type="scientific">Amborella trichopoda</name>
    <dbReference type="NCBI Taxonomy" id="13333"/>
    <lineage>
        <taxon>Eukaryota</taxon>
        <taxon>Viridiplantae</taxon>
        <taxon>Streptophyta</taxon>
        <taxon>Embryophyta</taxon>
        <taxon>Tracheophyta</taxon>
        <taxon>Spermatophyta</taxon>
        <taxon>Magnoliopsida</taxon>
        <taxon>Amborellales</taxon>
        <taxon>Amborellaceae</taxon>
        <taxon>Amborella</taxon>
    </lineage>
</organism>
<proteinExistence type="predicted"/>
<accession>W1PZE8</accession>
<keyword evidence="3" id="KW-1185">Reference proteome</keyword>
<dbReference type="PROSITE" id="PS51485">
    <property type="entry name" value="PHYTOCYANIN"/>
    <property type="match status" value="1"/>
</dbReference>
<sequence>MVVNSTDYKQCNYSKPIMYFNDGATNFKLDRSGDFYFISGTKGHCQRGQRMIVRVMSHPVTPSPSATPPGPPAPPVLPSPSLASTVATASSFASVALFVLEKKIGIETLMMEFKDLVLF</sequence>
<dbReference type="EMBL" id="KI392567">
    <property type="protein sequence ID" value="ERN13748.1"/>
    <property type="molecule type" value="Genomic_DNA"/>
</dbReference>
<evidence type="ECO:0000313" key="3">
    <source>
        <dbReference type="Proteomes" id="UP000017836"/>
    </source>
</evidence>
<dbReference type="GO" id="GO:0009055">
    <property type="term" value="F:electron transfer activity"/>
    <property type="evidence" value="ECO:0007669"/>
    <property type="project" value="InterPro"/>
</dbReference>
<name>W1PZE8_AMBTC</name>
<dbReference type="PANTHER" id="PTHR33021:SF14">
    <property type="entry name" value="OS01G0272700 PROTEIN"/>
    <property type="match status" value="1"/>
</dbReference>
<feature type="domain" description="Phytocyanin" evidence="1">
    <location>
        <begin position="1"/>
        <end position="57"/>
    </location>
</feature>
<dbReference type="AlphaFoldDB" id="W1PZE8"/>
<dbReference type="PANTHER" id="PTHR33021">
    <property type="entry name" value="BLUE COPPER PROTEIN"/>
    <property type="match status" value="1"/>
</dbReference>
<dbReference type="STRING" id="13333.W1PZE8"/>
<dbReference type="HOGENOM" id="CLU_058719_5_1_1"/>
<evidence type="ECO:0000313" key="2">
    <source>
        <dbReference type="EMBL" id="ERN13748.1"/>
    </source>
</evidence>
<evidence type="ECO:0000259" key="1">
    <source>
        <dbReference type="PROSITE" id="PS51485"/>
    </source>
</evidence>
<dbReference type="Pfam" id="PF02298">
    <property type="entry name" value="Cu_bind_like"/>
    <property type="match status" value="1"/>
</dbReference>
<protein>
    <recommendedName>
        <fullName evidence="1">Phytocyanin domain-containing protein</fullName>
    </recommendedName>
</protein>
<gene>
    <name evidence="2" type="ORF">AMTR_s00049p00182830</name>
</gene>
<dbReference type="Gene3D" id="2.60.40.420">
    <property type="entry name" value="Cupredoxins - blue copper proteins"/>
    <property type="match status" value="1"/>
</dbReference>
<dbReference type="Proteomes" id="UP000017836">
    <property type="component" value="Unassembled WGS sequence"/>
</dbReference>
<dbReference type="SUPFAM" id="SSF49503">
    <property type="entry name" value="Cupredoxins"/>
    <property type="match status" value="1"/>
</dbReference>